<protein>
    <submittedName>
        <fullName evidence="1">Uncharacterized protein</fullName>
    </submittedName>
</protein>
<evidence type="ECO:0000313" key="2">
    <source>
        <dbReference type="Proteomes" id="UP001177023"/>
    </source>
</evidence>
<dbReference type="EMBL" id="CATQJA010002525">
    <property type="protein sequence ID" value="CAJ0571018.1"/>
    <property type="molecule type" value="Genomic_DNA"/>
</dbReference>
<accession>A0AA36G2R4</accession>
<dbReference type="AlphaFoldDB" id="A0AA36G2R4"/>
<gene>
    <name evidence="1" type="ORF">MSPICULIGERA_LOCUS9445</name>
</gene>
<sequence length="169" mass="18960">MNITVKAHFNKQTKDSKKELVQFYVTGEDERRPELNQMTREVVILSIAGLDGIELTAEFKKSAKDSKKTILEFEVKGDSSAAQTFEFYKLAGTDVELSITESQMDLDEFREQQAEYREGVKGKINSDGTVDVDPNQAELPLDEKKAADDIIATTQDGEEVTISNDDLPY</sequence>
<organism evidence="1 2">
    <name type="scientific">Mesorhabditis spiculigera</name>
    <dbReference type="NCBI Taxonomy" id="96644"/>
    <lineage>
        <taxon>Eukaryota</taxon>
        <taxon>Metazoa</taxon>
        <taxon>Ecdysozoa</taxon>
        <taxon>Nematoda</taxon>
        <taxon>Chromadorea</taxon>
        <taxon>Rhabditida</taxon>
        <taxon>Rhabditina</taxon>
        <taxon>Rhabditomorpha</taxon>
        <taxon>Rhabditoidea</taxon>
        <taxon>Rhabditidae</taxon>
        <taxon>Mesorhabditinae</taxon>
        <taxon>Mesorhabditis</taxon>
    </lineage>
</organism>
<proteinExistence type="predicted"/>
<name>A0AA36G2R4_9BILA</name>
<feature type="non-terminal residue" evidence="1">
    <location>
        <position position="169"/>
    </location>
</feature>
<dbReference type="Proteomes" id="UP001177023">
    <property type="component" value="Unassembled WGS sequence"/>
</dbReference>
<comment type="caution">
    <text evidence="1">The sequence shown here is derived from an EMBL/GenBank/DDBJ whole genome shotgun (WGS) entry which is preliminary data.</text>
</comment>
<evidence type="ECO:0000313" key="1">
    <source>
        <dbReference type="EMBL" id="CAJ0571018.1"/>
    </source>
</evidence>
<keyword evidence="2" id="KW-1185">Reference proteome</keyword>
<reference evidence="1" key="1">
    <citation type="submission" date="2023-06" db="EMBL/GenBank/DDBJ databases">
        <authorList>
            <person name="Delattre M."/>
        </authorList>
    </citation>
    <scope>NUCLEOTIDE SEQUENCE</scope>
    <source>
        <strain evidence="1">AF72</strain>
    </source>
</reference>